<dbReference type="InterPro" id="IPR011989">
    <property type="entry name" value="ARM-like"/>
</dbReference>
<dbReference type="InterPro" id="IPR016024">
    <property type="entry name" value="ARM-type_fold"/>
</dbReference>
<evidence type="ECO:0000256" key="1">
    <source>
        <dbReference type="SAM" id="MobiDB-lite"/>
    </source>
</evidence>
<dbReference type="GO" id="GO:0000774">
    <property type="term" value="F:adenyl-nucleotide exchange factor activity"/>
    <property type="evidence" value="ECO:0007669"/>
    <property type="project" value="TreeGrafter"/>
</dbReference>
<protein>
    <recommendedName>
        <fullName evidence="4">Hsp70-binding protein 1</fullName>
    </recommendedName>
</protein>
<dbReference type="AlphaFoldDB" id="A0AAW1U292"/>
<gene>
    <name evidence="2" type="ORF">WA026_002648</name>
</gene>
<evidence type="ECO:0000313" key="3">
    <source>
        <dbReference type="Proteomes" id="UP001431783"/>
    </source>
</evidence>
<dbReference type="Proteomes" id="UP001431783">
    <property type="component" value="Unassembled WGS sequence"/>
</dbReference>
<dbReference type="PANTHER" id="PTHR19316">
    <property type="entry name" value="PROTEIN FOLDING REGULATOR"/>
    <property type="match status" value="1"/>
</dbReference>
<sequence length="343" mass="38742">MPSIPSKNEKKAPIGALCAPPTPQDSSTSNSNNGNINQPRQPTNLPGLLRFAMDSTCGDDPTEQHFLPMDEDRKKFLEDALKSMTINVVEVLQEQIKKLIKVDTIKEADDVTEYLEALETILDYIDNIDIANDFHKIGGFLILKPCLNSGHPAVQAGGCALIAELCQNNPYCQNIIIENEFVPILLHILNTDSNSLVGVKCLYALSAISRDNTDGFAQLIRYGGFNIFMKTLQKDDDRFRIKTAFLLSSLCRSQPDLKSRLIFLEIIPVLISLISEERKPSSEHILSLLLSLVEDNATALNECKNPQYNFKEILQNYISKVENKEEYKEDEEYCKRLWHMIFT</sequence>
<dbReference type="EMBL" id="JARQZJ010000031">
    <property type="protein sequence ID" value="KAK9874295.1"/>
    <property type="molecule type" value="Genomic_DNA"/>
</dbReference>
<dbReference type="GO" id="GO:0005783">
    <property type="term" value="C:endoplasmic reticulum"/>
    <property type="evidence" value="ECO:0007669"/>
    <property type="project" value="TreeGrafter"/>
</dbReference>
<dbReference type="Gene3D" id="1.25.10.10">
    <property type="entry name" value="Leucine-rich Repeat Variant"/>
    <property type="match status" value="1"/>
</dbReference>
<organism evidence="2 3">
    <name type="scientific">Henosepilachna vigintioctopunctata</name>
    <dbReference type="NCBI Taxonomy" id="420089"/>
    <lineage>
        <taxon>Eukaryota</taxon>
        <taxon>Metazoa</taxon>
        <taxon>Ecdysozoa</taxon>
        <taxon>Arthropoda</taxon>
        <taxon>Hexapoda</taxon>
        <taxon>Insecta</taxon>
        <taxon>Pterygota</taxon>
        <taxon>Neoptera</taxon>
        <taxon>Endopterygota</taxon>
        <taxon>Coleoptera</taxon>
        <taxon>Polyphaga</taxon>
        <taxon>Cucujiformia</taxon>
        <taxon>Coccinelloidea</taxon>
        <taxon>Coccinellidae</taxon>
        <taxon>Epilachninae</taxon>
        <taxon>Epilachnini</taxon>
        <taxon>Henosepilachna</taxon>
    </lineage>
</organism>
<feature type="region of interest" description="Disordered" evidence="1">
    <location>
        <begin position="1"/>
        <end position="47"/>
    </location>
</feature>
<comment type="caution">
    <text evidence="2">The sequence shown here is derived from an EMBL/GenBank/DDBJ whole genome shotgun (WGS) entry which is preliminary data.</text>
</comment>
<evidence type="ECO:0008006" key="4">
    <source>
        <dbReference type="Google" id="ProtNLM"/>
    </source>
</evidence>
<name>A0AAW1U292_9CUCU</name>
<keyword evidence="3" id="KW-1185">Reference proteome</keyword>
<reference evidence="2 3" key="1">
    <citation type="submission" date="2023-03" db="EMBL/GenBank/DDBJ databases">
        <title>Genome insight into feeding habits of ladybird beetles.</title>
        <authorList>
            <person name="Li H.-S."/>
            <person name="Huang Y.-H."/>
            <person name="Pang H."/>
        </authorList>
    </citation>
    <scope>NUCLEOTIDE SEQUENCE [LARGE SCALE GENOMIC DNA]</scope>
    <source>
        <strain evidence="2">SYSU_2023b</strain>
        <tissue evidence="2">Whole body</tissue>
    </source>
</reference>
<feature type="compositionally biased region" description="Low complexity" evidence="1">
    <location>
        <begin position="26"/>
        <end position="37"/>
    </location>
</feature>
<dbReference type="InterPro" id="IPR050693">
    <property type="entry name" value="Hsp70_NEF-Inhibitors"/>
</dbReference>
<dbReference type="SUPFAM" id="SSF48371">
    <property type="entry name" value="ARM repeat"/>
    <property type="match status" value="1"/>
</dbReference>
<accession>A0AAW1U292</accession>
<dbReference type="PANTHER" id="PTHR19316:SF18">
    <property type="entry name" value="HSP70-BINDING PROTEIN 1"/>
    <property type="match status" value="1"/>
</dbReference>
<proteinExistence type="predicted"/>
<evidence type="ECO:0000313" key="2">
    <source>
        <dbReference type="EMBL" id="KAK9874295.1"/>
    </source>
</evidence>